<reference evidence="1" key="1">
    <citation type="journal article" date="2007" name="J. Bacteriol.">
        <title>Comparative genome analysis of four magnetotactic bacteria reveals a complex set of group-specific genes implicated in magnetosome biomineralization and function.</title>
        <authorList>
            <person name="Richter M."/>
            <person name="Kube M."/>
            <person name="Bazylinski D.A."/>
            <person name="Lombardot T."/>
            <person name="Gloeckner F.O."/>
            <person name="Reinhardt R."/>
            <person name="Schueler D."/>
        </authorList>
    </citation>
    <scope>NUCLEOTIDE SEQUENCE</scope>
    <source>
        <strain evidence="1">MSR-1</strain>
    </source>
</reference>
<proteinExistence type="predicted"/>
<accession>A4U0V3</accession>
<sequence>MTMNLSELKFGAEKRPVPHWRSSPTEKMRAAVLAAIQNQRVLLEAERTGTAPNLTKTVKTMGEDGSVITSVVAKNPRKWFWKNPAGQYLIEMLFAGHPVLINGKQSTILAGDADGVERVLNVLADAVSKGELDTQLASAAALRKKAGRKSA</sequence>
<evidence type="ECO:0000313" key="1">
    <source>
        <dbReference type="EMBL" id="CAM76510.1"/>
    </source>
</evidence>
<gene>
    <name evidence="1" type="ORF">MGR_0333</name>
</gene>
<name>A4U0V3_9PROT</name>
<protein>
    <submittedName>
        <fullName evidence="1">Uncharacterized protein</fullName>
    </submittedName>
</protein>
<dbReference type="EMBL" id="CU459003">
    <property type="protein sequence ID" value="CAM76510.1"/>
    <property type="molecule type" value="Genomic_DNA"/>
</dbReference>
<organism evidence="1">
    <name type="scientific">Magnetospirillum gryphiswaldense</name>
    <dbReference type="NCBI Taxonomy" id="55518"/>
    <lineage>
        <taxon>Bacteria</taxon>
        <taxon>Pseudomonadati</taxon>
        <taxon>Pseudomonadota</taxon>
        <taxon>Alphaproteobacteria</taxon>
        <taxon>Rhodospirillales</taxon>
        <taxon>Rhodospirillaceae</taxon>
        <taxon>Magnetospirillum</taxon>
    </lineage>
</organism>
<dbReference type="AlphaFoldDB" id="A4U0V3"/>